<dbReference type="InterPro" id="IPR008772">
    <property type="entry name" value="Phosphonate_metab_PhnH"/>
</dbReference>
<accession>A0ABT7XCU8</accession>
<reference evidence="1" key="2">
    <citation type="submission" date="2024-05" db="EMBL/GenBank/DDBJ databases">
        <title>Identification and characterization of horizontal gene transfer across gut microbiota members of farm animals based on homology search.</title>
        <authorList>
            <person name="Schwarzerova J."/>
            <person name="Nykrynova M."/>
            <person name="Jureckova K."/>
            <person name="Cejkova D."/>
            <person name="Rychlik I."/>
        </authorList>
    </citation>
    <scope>NUCLEOTIDE SEQUENCE</scope>
    <source>
        <strain evidence="1">176_SSukc20</strain>
    </source>
</reference>
<dbReference type="EMBL" id="JAUEIQ010000002">
    <property type="protein sequence ID" value="MDN0063232.1"/>
    <property type="molecule type" value="Genomic_DNA"/>
</dbReference>
<gene>
    <name evidence="1" type="primary">phnH</name>
    <name evidence="1" type="ORF">QVN30_02790</name>
</gene>
<dbReference type="GO" id="GO:0016829">
    <property type="term" value="F:lyase activity"/>
    <property type="evidence" value="ECO:0007669"/>
    <property type="project" value="UniProtKB-KW"/>
</dbReference>
<dbReference type="InterPro" id="IPR038058">
    <property type="entry name" value="PhnH-like_sp"/>
</dbReference>
<dbReference type="NCBIfam" id="TIGR03292">
    <property type="entry name" value="PhnH_redo"/>
    <property type="match status" value="1"/>
</dbReference>
<keyword evidence="1" id="KW-0456">Lyase</keyword>
<dbReference type="Pfam" id="PF05845">
    <property type="entry name" value="PhnH"/>
    <property type="match status" value="1"/>
</dbReference>
<comment type="caution">
    <text evidence="1">The sequence shown here is derived from an EMBL/GenBank/DDBJ whole genome shotgun (WGS) entry which is preliminary data.</text>
</comment>
<name>A0ABT7XCU8_9ACTN</name>
<proteinExistence type="predicted"/>
<protein>
    <submittedName>
        <fullName evidence="1">Phosphonate C-P lyase system protein PhnH</fullName>
    </submittedName>
</protein>
<dbReference type="Proteomes" id="UP001168435">
    <property type="component" value="Unassembled WGS sequence"/>
</dbReference>
<dbReference type="SUPFAM" id="SSF159709">
    <property type="entry name" value="PhnH-like"/>
    <property type="match status" value="1"/>
</dbReference>
<reference evidence="1" key="1">
    <citation type="submission" date="2023-06" db="EMBL/GenBank/DDBJ databases">
        <authorList>
            <person name="Zeman M."/>
            <person name="Kubasova T."/>
            <person name="Jahodarova E."/>
            <person name="Nykrynova M."/>
            <person name="Rychlik I."/>
        </authorList>
    </citation>
    <scope>NUCLEOTIDE SEQUENCE</scope>
    <source>
        <strain evidence="1">176_SSukc20</strain>
    </source>
</reference>
<sequence length="237" mass="24857">MMREVFERESAADDRAFYLQRAFRALLDAMARPGEVTELAARAQGDVADADASGLPESALVLADVVLDAATSVAVAGPAGDVAATVLARRTHVAMRDAQTAAFGFVPASVRGQQARAFVTALSAGTLLDPQLGATCIVVCDTLLGSDRDGCLTGARAGGADVSSWELSGPGIRETARIELDRTEIVEARLERGDEFPCGIDLVFVDAAGHVLCLPRTTRVRRLDEAAREEGGAAWGM</sequence>
<keyword evidence="2" id="KW-1185">Reference proteome</keyword>
<evidence type="ECO:0000313" key="1">
    <source>
        <dbReference type="EMBL" id="MDN0063232.1"/>
    </source>
</evidence>
<organism evidence="1 2">
    <name type="scientific">Collinsella ihumii</name>
    <dbReference type="NCBI Taxonomy" id="1720204"/>
    <lineage>
        <taxon>Bacteria</taxon>
        <taxon>Bacillati</taxon>
        <taxon>Actinomycetota</taxon>
        <taxon>Coriobacteriia</taxon>
        <taxon>Coriobacteriales</taxon>
        <taxon>Coriobacteriaceae</taxon>
        <taxon>Collinsella</taxon>
    </lineage>
</organism>
<dbReference type="Gene3D" id="3.40.50.11310">
    <property type="entry name" value="Bacterial phosphonate metabolism protein PhnH"/>
    <property type="match status" value="1"/>
</dbReference>
<evidence type="ECO:0000313" key="2">
    <source>
        <dbReference type="Proteomes" id="UP001168435"/>
    </source>
</evidence>